<evidence type="ECO:0000313" key="3">
    <source>
        <dbReference type="Proteomes" id="UP000235015"/>
    </source>
</evidence>
<evidence type="ECO:0000313" key="2">
    <source>
        <dbReference type="EMBL" id="PLX60141.1"/>
    </source>
</evidence>
<keyword evidence="1" id="KW-0732">Signal</keyword>
<dbReference type="EMBL" id="PKUN01000027">
    <property type="protein sequence ID" value="PLX60141.1"/>
    <property type="molecule type" value="Genomic_DNA"/>
</dbReference>
<feature type="chain" id="PRO_5014769355" description="Tandem-95 repeat protein" evidence="1">
    <location>
        <begin position="36"/>
        <end position="920"/>
    </location>
</feature>
<dbReference type="Proteomes" id="UP000235015">
    <property type="component" value="Unassembled WGS sequence"/>
</dbReference>
<dbReference type="Pfam" id="PF17963">
    <property type="entry name" value="Big_9"/>
    <property type="match status" value="3"/>
</dbReference>
<dbReference type="Gene3D" id="2.60.40.3440">
    <property type="match status" value="2"/>
</dbReference>
<feature type="signal peptide" evidence="1">
    <location>
        <begin position="1"/>
        <end position="35"/>
    </location>
</feature>
<reference evidence="2 3" key="1">
    <citation type="submission" date="2017-11" db="EMBL/GenBank/DDBJ databases">
        <title>Genome-resolved metagenomics identifies genetic mobility, metabolic interactions, and unexpected diversity in perchlorate-reducing communities.</title>
        <authorList>
            <person name="Barnum T.P."/>
            <person name="Figueroa I.A."/>
            <person name="Carlstrom C.I."/>
            <person name="Lucas L.N."/>
            <person name="Engelbrektson A.L."/>
            <person name="Coates J.D."/>
        </authorList>
    </citation>
    <scope>NUCLEOTIDE SEQUENCE [LARGE SCALE GENOMIC DNA]</scope>
    <source>
        <strain evidence="2">BM301</strain>
    </source>
</reference>
<gene>
    <name evidence="2" type="ORF">C0630_16590</name>
</gene>
<dbReference type="NCBIfam" id="NF012211">
    <property type="entry name" value="tand_rpt_95"/>
    <property type="match status" value="3"/>
</dbReference>
<comment type="caution">
    <text evidence="2">The sequence shown here is derived from an EMBL/GenBank/DDBJ whole genome shotgun (WGS) entry which is preliminary data.</text>
</comment>
<accession>A0A2N6CSQ1</accession>
<sequence>MREGITMKRLNNMKMKLTPIAAAMALSLASGSAFALQNYYIAAKPYTKMMPDGSSVPMWGYVADPSGTCYNQGSNAARLTCIGNLGTPTMPGPSLEVPVNEVNIQILLSNGLPEPTSLIIPGQEIPFSATAGGPNGPTWNDGTVGPRTNANQRVRSFGLEAPANGGRRQYIWNTNRATIFTGTGTFMYTSGTHPQKQVYMGLAGLVTKDTPAGEAYPGVSYDNEVTLFYSDIDPAFNAAVAAGTLTTAIDRHPTWYLVNGAPYQTGLGDITTGTNGPLTAGQTTLLRLASTATDTHVAVMQGMDMTIHAEDGQQYNYQDGSGNPVAATPRKQYSAMLPPAKTKDATIVAPDSGRYAVYDGNGYMTNPSNPANETVGDTVGGMLRFLSFNAGSNGAPIAVNDAASVVSGFTANIGVLSNDSDPEGDPITIAGFVGPGHVNCMTGIPGGTCSYDATGIPDGTVEMFTYTISDGTSTSAPATVTVTVTANQPPMANADAAATDQNVAVAINVIANDTDPEGQPLSVGSFDAVSTGGQAVSCAGTSCTYTPSGGYTGTDTFTYTATDGVNPSNSATVTVTVTAPNLAPTANDDPSETTGINTQLTGIDVLANDTDPEGDPLSIATFDASSTQGGTVGCVTGVTGGTCTYTPLTGFIGTDTFTYTATDGVNNSGSATVTVEVTGAGAPVFYFSTIGAGAVPGVSGPNDDGDIYTVDSGNVFSRLYDAVTDLGLPNNANIDGMSVNGTTIYLSFAAANTNVPTLGGVPDEDLVAYNTTTGTWSTYFDGSLCGLDASNGRDIDALSVSGGTLYFSTRGGGNGNSVTGVSAPYDDADVYTWSGGASCGRALDGSATGLPGNADIDGLTVQGGTYYISFDRNAGTNVPGIGVVQDESVVTYNGANWAMFRTNTGLSSTDSQDVDAIHVP</sequence>
<dbReference type="SUPFAM" id="SSF49503">
    <property type="entry name" value="Cupredoxins"/>
    <property type="match status" value="2"/>
</dbReference>
<dbReference type="InterPro" id="IPR008972">
    <property type="entry name" value="Cupredoxin"/>
</dbReference>
<evidence type="ECO:0008006" key="4">
    <source>
        <dbReference type="Google" id="ProtNLM"/>
    </source>
</evidence>
<name>A0A2N6CSQ1_9GAMM</name>
<protein>
    <recommendedName>
        <fullName evidence="4">Tandem-95 repeat protein</fullName>
    </recommendedName>
</protein>
<proteinExistence type="predicted"/>
<dbReference type="Gene3D" id="2.60.40.420">
    <property type="entry name" value="Cupredoxins - blue copper proteins"/>
    <property type="match status" value="2"/>
</dbReference>
<dbReference type="AlphaFoldDB" id="A0A2N6CSQ1"/>
<evidence type="ECO:0000256" key="1">
    <source>
        <dbReference type="SAM" id="SignalP"/>
    </source>
</evidence>
<organism evidence="2 3">
    <name type="scientific">Sedimenticola selenatireducens</name>
    <dbReference type="NCBI Taxonomy" id="191960"/>
    <lineage>
        <taxon>Bacteria</taxon>
        <taxon>Pseudomonadati</taxon>
        <taxon>Pseudomonadota</taxon>
        <taxon>Gammaproteobacteria</taxon>
        <taxon>Chromatiales</taxon>
        <taxon>Sedimenticolaceae</taxon>
        <taxon>Sedimenticola</taxon>
    </lineage>
</organism>